<keyword evidence="6 13" id="KW-0547">Nucleotide-binding</keyword>
<dbReference type="EC" id="2.7.11.1" evidence="13"/>
<evidence type="ECO:0000313" key="17">
    <source>
        <dbReference type="EMBL" id="CAI0375242.1"/>
    </source>
</evidence>
<dbReference type="InterPro" id="IPR024171">
    <property type="entry name" value="SRK-like_kinase"/>
</dbReference>
<dbReference type="PROSITE" id="PS50927">
    <property type="entry name" value="BULB_LECTIN"/>
    <property type="match status" value="1"/>
</dbReference>
<organism evidence="17 18">
    <name type="scientific">Linum tenue</name>
    <dbReference type="NCBI Taxonomy" id="586396"/>
    <lineage>
        <taxon>Eukaryota</taxon>
        <taxon>Viridiplantae</taxon>
        <taxon>Streptophyta</taxon>
        <taxon>Embryophyta</taxon>
        <taxon>Tracheophyta</taxon>
        <taxon>Spermatophyta</taxon>
        <taxon>Magnoliopsida</taxon>
        <taxon>eudicotyledons</taxon>
        <taxon>Gunneridae</taxon>
        <taxon>Pentapetalae</taxon>
        <taxon>rosids</taxon>
        <taxon>fabids</taxon>
        <taxon>Malpighiales</taxon>
        <taxon>Linaceae</taxon>
        <taxon>Linum</taxon>
    </lineage>
</organism>
<name>A0AAV0GQH2_9ROSI</name>
<comment type="catalytic activity">
    <reaction evidence="12 13">
        <text>L-seryl-[protein] + ATP = O-phospho-L-seryl-[protein] + ADP + H(+)</text>
        <dbReference type="Rhea" id="RHEA:17989"/>
        <dbReference type="Rhea" id="RHEA-COMP:9863"/>
        <dbReference type="Rhea" id="RHEA-COMP:11604"/>
        <dbReference type="ChEBI" id="CHEBI:15378"/>
        <dbReference type="ChEBI" id="CHEBI:29999"/>
        <dbReference type="ChEBI" id="CHEBI:30616"/>
        <dbReference type="ChEBI" id="CHEBI:83421"/>
        <dbReference type="ChEBI" id="CHEBI:456216"/>
        <dbReference type="EC" id="2.7.11.1"/>
    </reaction>
</comment>
<protein>
    <recommendedName>
        <fullName evidence="13">Receptor-like serine/threonine-protein kinase</fullName>
        <ecNumber evidence="13">2.7.11.1</ecNumber>
    </recommendedName>
</protein>
<evidence type="ECO:0000256" key="14">
    <source>
        <dbReference type="SAM" id="Phobius"/>
    </source>
</evidence>
<dbReference type="InterPro" id="IPR036426">
    <property type="entry name" value="Bulb-type_lectin_dom_sf"/>
</dbReference>
<keyword evidence="14" id="KW-0472">Membrane</keyword>
<accession>A0AAV0GQH2</accession>
<dbReference type="SUPFAM" id="SSF51110">
    <property type="entry name" value="alpha-D-mannose-specific plant lectins"/>
    <property type="match status" value="1"/>
</dbReference>
<dbReference type="InterPro" id="IPR001480">
    <property type="entry name" value="Bulb-type_lectin_dom"/>
</dbReference>
<dbReference type="SMART" id="SM00108">
    <property type="entry name" value="B_lectin"/>
    <property type="match status" value="1"/>
</dbReference>
<keyword evidence="8 13" id="KW-0067">ATP-binding</keyword>
<dbReference type="AlphaFoldDB" id="A0AAV0GQH2"/>
<evidence type="ECO:0000256" key="8">
    <source>
        <dbReference type="ARBA" id="ARBA00022840"/>
    </source>
</evidence>
<dbReference type="GO" id="GO:0004674">
    <property type="term" value="F:protein serine/threonine kinase activity"/>
    <property type="evidence" value="ECO:0007669"/>
    <property type="project" value="UniProtKB-KW"/>
</dbReference>
<sequence>MEIMEPQNKQLLFFTMIHSTAAAVLAVIITISQLHPLSAATTNTLNQGDALNPSDYLVSTNGRFVMGFMNRSYLGIWFNSSVYDSTGHPVWVASRDRPLFQNPGALTIDTSGKLKILQDAGDPVEIYSGNGNPTQGNVSAVLEDSGNLVIKEKGEVLWQSFDHPTDTLLPGMKLGFSNKTREEKRWKLTSWLDEENPAPGAFTVEWDYSTRQLLVKMRESVFWRSGVLDANSRKFRATRARFLDEVHRFFNFTTVSDPGEESFSYEFYDEGLAPWRSNESQWVMGYQGTIQDARTQIMVLYFENCDGNRNEENGCERWDSGPTCSRRPGDRMLLRAARTFGLSDVRNRNLNLSLADCKELCWRNCSCNGVQVRDGDAWNFRGCIFYTGTLSFQDLRGNEGQVYAILPAPPSPKPSKTWIWIIVGVTGGLLIMVTGFLLYLRWRRQKLHEKFLKELMTIDRPSDASPHEDNGNSKDDNSLQVYTALSITNATNSFSLNNKLGEGGFGPVYMGKLKEGQEVAVKRLSRTSGQGLVEFKNELILIAKLQHSNLVRLLGFCVQGEERMLVYEYMPNRSLDSFIFDESKRKMLGWKARFNIIEGIAQGLLYLHKYSRVRIIHRDLKVSNILLDKDMNPKISDFGMARIFKPDDAAQDNTRRIVGTYGYMSPEYAAEGTFSVKSDVYSFGVIVLEIVTGKKNHRAYHSDRPLNLAGYAWELWTDDDSDALELLDPAVNGSSAGEEGDGCRDEALRCINIGLLCVQNDPRDRPVMGDVLSMLTNGSQQLPMPLQPAFYLGRYGGGTSTSSENYTGEEEHQSKRLFSVNELSLSTMRPR</sequence>
<dbReference type="GO" id="GO:0005524">
    <property type="term" value="F:ATP binding"/>
    <property type="evidence" value="ECO:0007669"/>
    <property type="project" value="UniProtKB-KW"/>
</dbReference>
<dbReference type="CDD" id="cd14066">
    <property type="entry name" value="STKc_IRAK"/>
    <property type="match status" value="1"/>
</dbReference>
<dbReference type="PROSITE" id="PS50011">
    <property type="entry name" value="PROTEIN_KINASE_DOM"/>
    <property type="match status" value="1"/>
</dbReference>
<evidence type="ECO:0000256" key="13">
    <source>
        <dbReference type="PIRNR" id="PIRNR000641"/>
    </source>
</evidence>
<comment type="subcellular location">
    <subcellularLocation>
        <location evidence="1">Cell membrane</location>
        <topology evidence="1">Single-pass type I membrane protein</topology>
    </subcellularLocation>
</comment>
<dbReference type="PANTHER" id="PTHR27002">
    <property type="entry name" value="RECEPTOR-LIKE SERINE/THREONINE-PROTEIN KINASE SD1-8"/>
    <property type="match status" value="1"/>
</dbReference>
<keyword evidence="3 13" id="KW-0723">Serine/threonine-protein kinase</keyword>
<evidence type="ECO:0000256" key="2">
    <source>
        <dbReference type="ARBA" id="ARBA00022475"/>
    </source>
</evidence>
<dbReference type="PROSITE" id="PS00108">
    <property type="entry name" value="PROTEIN_KINASE_ST"/>
    <property type="match status" value="1"/>
</dbReference>
<dbReference type="CDD" id="cd12087">
    <property type="entry name" value="TM_EGFR-like"/>
    <property type="match status" value="1"/>
</dbReference>
<comment type="catalytic activity">
    <reaction evidence="11 13">
        <text>L-threonyl-[protein] + ATP = O-phospho-L-threonyl-[protein] + ADP + H(+)</text>
        <dbReference type="Rhea" id="RHEA:46608"/>
        <dbReference type="Rhea" id="RHEA-COMP:11060"/>
        <dbReference type="Rhea" id="RHEA-COMP:11605"/>
        <dbReference type="ChEBI" id="CHEBI:15378"/>
        <dbReference type="ChEBI" id="CHEBI:30013"/>
        <dbReference type="ChEBI" id="CHEBI:30616"/>
        <dbReference type="ChEBI" id="CHEBI:61977"/>
        <dbReference type="ChEBI" id="CHEBI:456216"/>
        <dbReference type="EC" id="2.7.11.1"/>
    </reaction>
</comment>
<keyword evidence="2" id="KW-1003">Cell membrane</keyword>
<dbReference type="GO" id="GO:0005886">
    <property type="term" value="C:plasma membrane"/>
    <property type="evidence" value="ECO:0007669"/>
    <property type="project" value="UniProtKB-SubCell"/>
</dbReference>
<keyword evidence="7 13" id="KW-0418">Kinase</keyword>
<dbReference type="InterPro" id="IPR001245">
    <property type="entry name" value="Ser-Thr/Tyr_kinase_cat_dom"/>
</dbReference>
<evidence type="ECO:0000259" key="15">
    <source>
        <dbReference type="PROSITE" id="PS50011"/>
    </source>
</evidence>
<evidence type="ECO:0000256" key="3">
    <source>
        <dbReference type="ARBA" id="ARBA00022527"/>
    </source>
</evidence>
<keyword evidence="14" id="KW-1133">Transmembrane helix</keyword>
<evidence type="ECO:0000256" key="6">
    <source>
        <dbReference type="ARBA" id="ARBA00022741"/>
    </source>
</evidence>
<dbReference type="Gene3D" id="1.10.510.10">
    <property type="entry name" value="Transferase(Phosphotransferase) domain 1"/>
    <property type="match status" value="1"/>
</dbReference>
<evidence type="ECO:0000313" key="18">
    <source>
        <dbReference type="Proteomes" id="UP001154282"/>
    </source>
</evidence>
<dbReference type="CDD" id="cd00028">
    <property type="entry name" value="B_lectin"/>
    <property type="match status" value="1"/>
</dbReference>
<comment type="similarity">
    <text evidence="13">Belongs to the protein kinase superfamily. Ser/Thr protein kinase family.</text>
</comment>
<dbReference type="Proteomes" id="UP001154282">
    <property type="component" value="Unassembled WGS sequence"/>
</dbReference>
<feature type="transmembrane region" description="Helical" evidence="14">
    <location>
        <begin position="418"/>
        <end position="440"/>
    </location>
</feature>
<keyword evidence="18" id="KW-1185">Reference proteome</keyword>
<evidence type="ECO:0000256" key="10">
    <source>
        <dbReference type="ARBA" id="ARBA00023180"/>
    </source>
</evidence>
<evidence type="ECO:0000256" key="4">
    <source>
        <dbReference type="ARBA" id="ARBA00022679"/>
    </source>
</evidence>
<dbReference type="InterPro" id="IPR000719">
    <property type="entry name" value="Prot_kinase_dom"/>
</dbReference>
<evidence type="ECO:0000256" key="1">
    <source>
        <dbReference type="ARBA" id="ARBA00004251"/>
    </source>
</evidence>
<evidence type="ECO:0000259" key="16">
    <source>
        <dbReference type="PROSITE" id="PS50927"/>
    </source>
</evidence>
<dbReference type="SMART" id="SM00220">
    <property type="entry name" value="S_TKc"/>
    <property type="match status" value="1"/>
</dbReference>
<keyword evidence="10" id="KW-0325">Glycoprotein</keyword>
<evidence type="ECO:0000256" key="7">
    <source>
        <dbReference type="ARBA" id="ARBA00022777"/>
    </source>
</evidence>
<feature type="transmembrane region" description="Helical" evidence="14">
    <location>
        <begin position="12"/>
        <end position="31"/>
    </location>
</feature>
<keyword evidence="4 13" id="KW-0808">Transferase</keyword>
<evidence type="ECO:0000256" key="5">
    <source>
        <dbReference type="ARBA" id="ARBA00022729"/>
    </source>
</evidence>
<dbReference type="EMBL" id="CAMGYJ010000002">
    <property type="protein sequence ID" value="CAI0375242.1"/>
    <property type="molecule type" value="Genomic_DNA"/>
</dbReference>
<evidence type="ECO:0000256" key="12">
    <source>
        <dbReference type="ARBA" id="ARBA00048679"/>
    </source>
</evidence>
<keyword evidence="9" id="KW-1015">Disulfide bond</keyword>
<proteinExistence type="inferred from homology"/>
<dbReference type="Gene3D" id="2.90.10.10">
    <property type="entry name" value="Bulb-type lectin domain"/>
    <property type="match status" value="1"/>
</dbReference>
<dbReference type="FunFam" id="3.30.200.20:FF:000195">
    <property type="entry name" value="G-type lectin S-receptor-like serine/threonine-protein kinase"/>
    <property type="match status" value="1"/>
</dbReference>
<keyword evidence="5" id="KW-0732">Signal</keyword>
<dbReference type="InterPro" id="IPR011009">
    <property type="entry name" value="Kinase-like_dom_sf"/>
</dbReference>
<feature type="domain" description="Protein kinase" evidence="15">
    <location>
        <begin position="494"/>
        <end position="790"/>
    </location>
</feature>
<dbReference type="PIRSF" id="PIRSF000641">
    <property type="entry name" value="SRK"/>
    <property type="match status" value="1"/>
</dbReference>
<dbReference type="FunFam" id="1.10.510.10:FF:000060">
    <property type="entry name" value="G-type lectin S-receptor-like serine/threonine-protein kinase"/>
    <property type="match status" value="1"/>
</dbReference>
<dbReference type="SUPFAM" id="SSF56112">
    <property type="entry name" value="Protein kinase-like (PK-like)"/>
    <property type="match status" value="1"/>
</dbReference>
<comment type="caution">
    <text evidence="17">The sequence shown here is derived from an EMBL/GenBank/DDBJ whole genome shotgun (WGS) entry which is preliminary data.</text>
</comment>
<evidence type="ECO:0000256" key="11">
    <source>
        <dbReference type="ARBA" id="ARBA00047899"/>
    </source>
</evidence>
<evidence type="ECO:0000256" key="9">
    <source>
        <dbReference type="ARBA" id="ARBA00023157"/>
    </source>
</evidence>
<gene>
    <name evidence="17" type="ORF">LITE_LOCUS527</name>
</gene>
<reference evidence="17" key="1">
    <citation type="submission" date="2022-08" db="EMBL/GenBank/DDBJ databases">
        <authorList>
            <person name="Gutierrez-Valencia J."/>
        </authorList>
    </citation>
    <scope>NUCLEOTIDE SEQUENCE</scope>
</reference>
<dbReference type="Pfam" id="PF01453">
    <property type="entry name" value="B_lectin"/>
    <property type="match status" value="1"/>
</dbReference>
<feature type="domain" description="Bulb-type lectin" evidence="16">
    <location>
        <begin position="42"/>
        <end position="163"/>
    </location>
</feature>
<dbReference type="Gene3D" id="3.30.200.20">
    <property type="entry name" value="Phosphorylase Kinase, domain 1"/>
    <property type="match status" value="1"/>
</dbReference>
<dbReference type="InterPro" id="IPR008271">
    <property type="entry name" value="Ser/Thr_kinase_AS"/>
</dbReference>
<keyword evidence="14" id="KW-0812">Transmembrane</keyword>
<dbReference type="Pfam" id="PF07714">
    <property type="entry name" value="PK_Tyr_Ser-Thr"/>
    <property type="match status" value="1"/>
</dbReference>